<gene>
    <name evidence="1" type="ORF">ENM84_01590</name>
</gene>
<protein>
    <recommendedName>
        <fullName evidence="2">YjbQ family protein</fullName>
    </recommendedName>
</protein>
<proteinExistence type="predicted"/>
<evidence type="ECO:0000313" key="1">
    <source>
        <dbReference type="EMBL" id="HHP81338.1"/>
    </source>
</evidence>
<dbReference type="InterPro" id="IPR001602">
    <property type="entry name" value="UPF0047_YjbQ-like"/>
</dbReference>
<dbReference type="InterPro" id="IPR035917">
    <property type="entry name" value="YjbQ-like_sf"/>
</dbReference>
<dbReference type="Gene3D" id="2.60.120.460">
    <property type="entry name" value="YjbQ-like"/>
    <property type="match status" value="1"/>
</dbReference>
<dbReference type="EMBL" id="DRZI01000058">
    <property type="protein sequence ID" value="HHP81338.1"/>
    <property type="molecule type" value="Genomic_DNA"/>
</dbReference>
<evidence type="ECO:0008006" key="2">
    <source>
        <dbReference type="Google" id="ProtNLM"/>
    </source>
</evidence>
<reference evidence="1" key="1">
    <citation type="journal article" date="2020" name="mSystems">
        <title>Genome- and Community-Level Interaction Insights into Carbon Utilization and Element Cycling Functions of Hydrothermarchaeota in Hydrothermal Sediment.</title>
        <authorList>
            <person name="Zhou Z."/>
            <person name="Liu Y."/>
            <person name="Xu W."/>
            <person name="Pan J."/>
            <person name="Luo Z.H."/>
            <person name="Li M."/>
        </authorList>
    </citation>
    <scope>NUCLEOTIDE SEQUENCE [LARGE SCALE GENOMIC DNA]</scope>
    <source>
        <strain evidence="1">SpSt-1121</strain>
    </source>
</reference>
<dbReference type="Pfam" id="PF01894">
    <property type="entry name" value="YjbQ"/>
    <property type="match status" value="1"/>
</dbReference>
<name>A0A7C5TFF6_9CREN</name>
<organism evidence="1">
    <name type="scientific">Ignisphaera aggregans</name>
    <dbReference type="NCBI Taxonomy" id="334771"/>
    <lineage>
        <taxon>Archaea</taxon>
        <taxon>Thermoproteota</taxon>
        <taxon>Thermoprotei</taxon>
        <taxon>Desulfurococcales</taxon>
        <taxon>Desulfurococcaceae</taxon>
        <taxon>Ignisphaera</taxon>
    </lineage>
</organism>
<comment type="caution">
    <text evidence="1">The sequence shown here is derived from an EMBL/GenBank/DDBJ whole genome shotgun (WGS) entry which is preliminary data.</text>
</comment>
<dbReference type="AlphaFoldDB" id="A0A7C5TFF6"/>
<accession>A0A7C5TFF6</accession>
<dbReference type="SUPFAM" id="SSF111038">
    <property type="entry name" value="YjbQ-like"/>
    <property type="match status" value="1"/>
</dbReference>
<sequence length="131" mass="14572">MAKEIRIKMIRIVIESNGYTAIDITSYVDNAVKSQGLYNGFVHVFTSEKKCSVTLIEYEPELLSDLEEFLKKIGCIDIGLCDAIIGKSVIVPVVNNTLFLGQFKRIVFIDTSNVAGEKGLVLTIEGIFKEH</sequence>